<dbReference type="STRING" id="280871.TL10_00615"/>
<comment type="caution">
    <text evidence="1">The sequence shown here is derived from an EMBL/GenBank/DDBJ whole genome shotgun (WGS) entry which is preliminary data.</text>
</comment>
<evidence type="ECO:0000313" key="1">
    <source>
        <dbReference type="EMBL" id="KIU18786.1"/>
    </source>
</evidence>
<keyword evidence="2" id="KW-1185">Reference proteome</keyword>
<reference evidence="1 2" key="1">
    <citation type="submission" date="2015-01" db="EMBL/GenBank/DDBJ databases">
        <title>Genome sequence of Mycobacterium llatzerense and Mycobacterium immunogenum recovered from brain abscess.</title>
        <authorList>
            <person name="Greninger A.L."/>
            <person name="Langelier C."/>
            <person name="Cunningham G."/>
            <person name="Chiu C.Y."/>
            <person name="Miller S."/>
        </authorList>
    </citation>
    <scope>NUCLEOTIDE SEQUENCE [LARGE SCALE GENOMIC DNA]</scope>
    <source>
        <strain evidence="1 2">CLUC14</strain>
    </source>
</reference>
<sequence length="218" mass="23796">MPPGAAVTEERLVYARSTTFQAEPASIDTGVAYMRDTVLPALEELGAAGMSLMVDRRLGRCIATSAWESEAVMHLTAHAARPLGERAAELMHGTRKEINEWEVTALHRDHRSPQGACLRVAWFTVEPHQADLATDFYRTLVLPAVQQLEGFCSASLMLDKPSGLAVSSVTFDSAAALDRNREQASEVRTEKLGQLGGNLVDICEFELAIAHLRVPELV</sequence>
<protein>
    <recommendedName>
        <fullName evidence="3">ABM domain-containing protein</fullName>
    </recommendedName>
</protein>
<dbReference type="Proteomes" id="UP000032221">
    <property type="component" value="Unassembled WGS sequence"/>
</dbReference>
<dbReference type="EMBL" id="JXST01000001">
    <property type="protein sequence ID" value="KIU18786.1"/>
    <property type="molecule type" value="Genomic_DNA"/>
</dbReference>
<dbReference type="PATRIC" id="fig|280871.6.peg.123"/>
<gene>
    <name evidence="1" type="ORF">TL10_00615</name>
</gene>
<organism evidence="1 2">
    <name type="scientific">Mycolicibacterium llatzerense</name>
    <dbReference type="NCBI Taxonomy" id="280871"/>
    <lineage>
        <taxon>Bacteria</taxon>
        <taxon>Bacillati</taxon>
        <taxon>Actinomycetota</taxon>
        <taxon>Actinomycetes</taxon>
        <taxon>Mycobacteriales</taxon>
        <taxon>Mycobacteriaceae</taxon>
        <taxon>Mycolicibacterium</taxon>
    </lineage>
</organism>
<proteinExistence type="predicted"/>
<accession>A0A0D1LRQ7</accession>
<name>A0A0D1LRQ7_9MYCO</name>
<evidence type="ECO:0008006" key="3">
    <source>
        <dbReference type="Google" id="ProtNLM"/>
    </source>
</evidence>
<dbReference type="AlphaFoldDB" id="A0A0D1LRQ7"/>
<evidence type="ECO:0000313" key="2">
    <source>
        <dbReference type="Proteomes" id="UP000032221"/>
    </source>
</evidence>